<accession>C0E2C1</accession>
<dbReference type="Proteomes" id="UP000006247">
    <property type="component" value="Unassembled WGS sequence"/>
</dbReference>
<comment type="caution">
    <text evidence="1">The sequence shown here is derived from an EMBL/GenBank/DDBJ whole genome shotgun (WGS) entry which is preliminary data.</text>
</comment>
<proteinExistence type="predicted"/>
<evidence type="ECO:0000313" key="1">
    <source>
        <dbReference type="EMBL" id="EEG27324.1"/>
    </source>
</evidence>
<gene>
    <name evidence="1" type="ORF">CORMATOL_01127</name>
</gene>
<dbReference type="EMBL" id="ACEB01000018">
    <property type="protein sequence ID" value="EEG27324.1"/>
    <property type="molecule type" value="Genomic_DNA"/>
</dbReference>
<evidence type="ECO:0000313" key="2">
    <source>
        <dbReference type="Proteomes" id="UP000006247"/>
    </source>
</evidence>
<sequence length="52" mass="5551">MVYLYLPIAMSLSTTPKSTCYRGTLPTRCAGLSRRKAKKCPHVVHGGGDVGA</sequence>
<dbReference type="HOGENOM" id="CLU_3078883_0_0_11"/>
<protein>
    <submittedName>
        <fullName evidence="1">Uncharacterized protein</fullName>
    </submittedName>
</protein>
<reference evidence="1 2" key="1">
    <citation type="submission" date="2009-01" db="EMBL/GenBank/DDBJ databases">
        <authorList>
            <person name="Fulton L."/>
            <person name="Clifton S."/>
            <person name="Chinwalla A.T."/>
            <person name="Mitreva M."/>
            <person name="Sodergren E."/>
            <person name="Weinstock G."/>
            <person name="Clifton S."/>
            <person name="Dooling D.J."/>
            <person name="Fulton B."/>
            <person name="Minx P."/>
            <person name="Pepin K.H."/>
            <person name="Johnson M."/>
            <person name="Bhonagiri V."/>
            <person name="Nash W.E."/>
            <person name="Mardis E.R."/>
            <person name="Wilson R.K."/>
        </authorList>
    </citation>
    <scope>NUCLEOTIDE SEQUENCE [LARGE SCALE GENOMIC DNA]</scope>
    <source>
        <strain evidence="1 2">ATCC 33806</strain>
    </source>
</reference>
<dbReference type="AlphaFoldDB" id="C0E2C1"/>
<name>C0E2C1_9CORY</name>
<organism evidence="1 2">
    <name type="scientific">Corynebacterium matruchotii ATCC 33806</name>
    <dbReference type="NCBI Taxonomy" id="566549"/>
    <lineage>
        <taxon>Bacteria</taxon>
        <taxon>Bacillati</taxon>
        <taxon>Actinomycetota</taxon>
        <taxon>Actinomycetes</taxon>
        <taxon>Mycobacteriales</taxon>
        <taxon>Corynebacteriaceae</taxon>
        <taxon>Corynebacterium</taxon>
    </lineage>
</organism>